<accession>A0ABQ9HY85</accession>
<reference evidence="1 2" key="1">
    <citation type="submission" date="2023-02" db="EMBL/GenBank/DDBJ databases">
        <title>LHISI_Scaffold_Assembly.</title>
        <authorList>
            <person name="Stuart O.P."/>
            <person name="Cleave R."/>
            <person name="Magrath M.J.L."/>
            <person name="Mikheyev A.S."/>
        </authorList>
    </citation>
    <scope>NUCLEOTIDE SEQUENCE [LARGE SCALE GENOMIC DNA]</scope>
    <source>
        <strain evidence="1">Daus_M_001</strain>
        <tissue evidence="1">Leg muscle</tissue>
    </source>
</reference>
<protein>
    <recommendedName>
        <fullName evidence="3">Ribosomal protein S14</fullName>
    </recommendedName>
</protein>
<keyword evidence="2" id="KW-1185">Reference proteome</keyword>
<evidence type="ECO:0008006" key="3">
    <source>
        <dbReference type="Google" id="ProtNLM"/>
    </source>
</evidence>
<comment type="caution">
    <text evidence="1">The sequence shown here is derived from an EMBL/GenBank/DDBJ whole genome shotgun (WGS) entry which is preliminary data.</text>
</comment>
<sequence>MRVSSSEEEIKRNNTYEKKNLKYINASLRQELINNKIHHRRLIFKNKKRMWWENYDIAAAVTLRLISRKTYLYLRKNVGLPLPGLSTTRIWTRNLMCLPGIQKELLSVLKVIKEVEYSCFKVVAIGSDMGGGNLSLGQNL</sequence>
<name>A0ABQ9HY85_9NEOP</name>
<dbReference type="EMBL" id="JARBHB010000003">
    <property type="protein sequence ID" value="KAJ8889324.1"/>
    <property type="molecule type" value="Genomic_DNA"/>
</dbReference>
<evidence type="ECO:0000313" key="1">
    <source>
        <dbReference type="EMBL" id="KAJ8889324.1"/>
    </source>
</evidence>
<gene>
    <name evidence="1" type="ORF">PR048_008823</name>
</gene>
<dbReference type="Proteomes" id="UP001159363">
    <property type="component" value="Chromosome 3"/>
</dbReference>
<evidence type="ECO:0000313" key="2">
    <source>
        <dbReference type="Proteomes" id="UP001159363"/>
    </source>
</evidence>
<organism evidence="1 2">
    <name type="scientific">Dryococelus australis</name>
    <dbReference type="NCBI Taxonomy" id="614101"/>
    <lineage>
        <taxon>Eukaryota</taxon>
        <taxon>Metazoa</taxon>
        <taxon>Ecdysozoa</taxon>
        <taxon>Arthropoda</taxon>
        <taxon>Hexapoda</taxon>
        <taxon>Insecta</taxon>
        <taxon>Pterygota</taxon>
        <taxon>Neoptera</taxon>
        <taxon>Polyneoptera</taxon>
        <taxon>Phasmatodea</taxon>
        <taxon>Verophasmatodea</taxon>
        <taxon>Anareolatae</taxon>
        <taxon>Phasmatidae</taxon>
        <taxon>Eurycanthinae</taxon>
        <taxon>Dryococelus</taxon>
    </lineage>
</organism>
<proteinExistence type="predicted"/>